<sequence length="469" mass="52010">MQPTPAPSGGMDITAGKVRVWLCALECIASLSQPKNQRQAFRPTVSDGLRGPIVVRAANEPFVYDEERIIFLEDHFYTSSEDEISGYLVTNENIEVTTEQHKLVADIDFQPGRQYLLRIINAAAVVPFNFAIDAHRLTVVQADATDVVGNLTVDGIFVDIGQRYSVLVNADQPVDRYWMRAIMPITRWRRPLEVLGTVTYAGADAWLPPTSNLAAEREFLPENGLQLQNQISTPAPHRVHRSFVIAWDFHADESGRDNSGVTRGWISMNVTRPLTTSDGVTYSAPAVPTLFQIVDGMDPDALPDSSIPFWAETDETVELIFMNREFPPHPMHLHGHTVWVLGSGQAAAYEDIPFDQFKLHNPLRRDTFTVPSGSRDGTIFGWTVVRTIADNPGVWFLHCHLEFHIVAGLAMTFVSGAQTVRERGVPPPNRQLCHAFAKWQASNANPTLPSIAAAAAPEVEDEAVLVVQM</sequence>
<dbReference type="InterPro" id="IPR002355">
    <property type="entry name" value="Cu_oxidase_Cu_BS"/>
</dbReference>
<dbReference type="InterPro" id="IPR033138">
    <property type="entry name" value="Cu_oxidase_CS"/>
</dbReference>
<dbReference type="PROSITE" id="PS00079">
    <property type="entry name" value="MULTICOPPER_OXIDASE1"/>
    <property type="match status" value="1"/>
</dbReference>
<evidence type="ECO:0000259" key="4">
    <source>
        <dbReference type="Pfam" id="PF00394"/>
    </source>
</evidence>
<evidence type="ECO:0000259" key="5">
    <source>
        <dbReference type="Pfam" id="PF07731"/>
    </source>
</evidence>
<dbReference type="PROSITE" id="PS00080">
    <property type="entry name" value="MULTICOPPER_OXIDASE2"/>
    <property type="match status" value="1"/>
</dbReference>
<dbReference type="EMBL" id="JADGJQ010000059">
    <property type="protein sequence ID" value="KAJ3174873.1"/>
    <property type="molecule type" value="Genomic_DNA"/>
</dbReference>
<name>A0AAD5XNS6_9FUNG</name>
<dbReference type="InterPro" id="IPR008972">
    <property type="entry name" value="Cupredoxin"/>
</dbReference>
<reference evidence="6" key="1">
    <citation type="submission" date="2020-05" db="EMBL/GenBank/DDBJ databases">
        <title>Phylogenomic resolution of chytrid fungi.</title>
        <authorList>
            <person name="Stajich J.E."/>
            <person name="Amses K."/>
            <person name="Simmons R."/>
            <person name="Seto K."/>
            <person name="Myers J."/>
            <person name="Bonds A."/>
            <person name="Quandt C.A."/>
            <person name="Barry K."/>
            <person name="Liu P."/>
            <person name="Grigoriev I."/>
            <person name="Longcore J.E."/>
            <person name="James T.Y."/>
        </authorList>
    </citation>
    <scope>NUCLEOTIDE SEQUENCE</scope>
    <source>
        <strain evidence="6">JEL0379</strain>
    </source>
</reference>
<comment type="caution">
    <text evidence="6">The sequence shown here is derived from an EMBL/GenBank/DDBJ whole genome shotgun (WGS) entry which is preliminary data.</text>
</comment>
<dbReference type="GO" id="GO:0005507">
    <property type="term" value="F:copper ion binding"/>
    <property type="evidence" value="ECO:0007669"/>
    <property type="project" value="InterPro"/>
</dbReference>
<keyword evidence="3" id="KW-0560">Oxidoreductase</keyword>
<proteinExistence type="inferred from homology"/>
<evidence type="ECO:0000256" key="3">
    <source>
        <dbReference type="ARBA" id="ARBA00023002"/>
    </source>
</evidence>
<dbReference type="InterPro" id="IPR001117">
    <property type="entry name" value="Cu-oxidase_2nd"/>
</dbReference>
<dbReference type="Pfam" id="PF07731">
    <property type="entry name" value="Cu-oxidase_2"/>
    <property type="match status" value="1"/>
</dbReference>
<feature type="domain" description="Plastocyanin-like" evidence="5">
    <location>
        <begin position="284"/>
        <end position="416"/>
    </location>
</feature>
<comment type="similarity">
    <text evidence="1">Belongs to the multicopper oxidase family.</text>
</comment>
<dbReference type="AlphaFoldDB" id="A0AAD5XNS6"/>
<organism evidence="6 7">
    <name type="scientific">Geranomyces variabilis</name>
    <dbReference type="NCBI Taxonomy" id="109894"/>
    <lineage>
        <taxon>Eukaryota</taxon>
        <taxon>Fungi</taxon>
        <taxon>Fungi incertae sedis</taxon>
        <taxon>Chytridiomycota</taxon>
        <taxon>Chytridiomycota incertae sedis</taxon>
        <taxon>Chytridiomycetes</taxon>
        <taxon>Spizellomycetales</taxon>
        <taxon>Powellomycetaceae</taxon>
        <taxon>Geranomyces</taxon>
    </lineage>
</organism>
<dbReference type="PANTHER" id="PTHR11709">
    <property type="entry name" value="MULTI-COPPER OXIDASE"/>
    <property type="match status" value="1"/>
</dbReference>
<dbReference type="Pfam" id="PF00394">
    <property type="entry name" value="Cu-oxidase"/>
    <property type="match status" value="1"/>
</dbReference>
<evidence type="ECO:0000313" key="6">
    <source>
        <dbReference type="EMBL" id="KAJ3174873.1"/>
    </source>
</evidence>
<keyword evidence="2" id="KW-0479">Metal-binding</keyword>
<feature type="domain" description="Plastocyanin-like" evidence="4">
    <location>
        <begin position="87"/>
        <end position="182"/>
    </location>
</feature>
<evidence type="ECO:0000313" key="7">
    <source>
        <dbReference type="Proteomes" id="UP001212152"/>
    </source>
</evidence>
<dbReference type="Proteomes" id="UP001212152">
    <property type="component" value="Unassembled WGS sequence"/>
</dbReference>
<dbReference type="GO" id="GO:0016491">
    <property type="term" value="F:oxidoreductase activity"/>
    <property type="evidence" value="ECO:0007669"/>
    <property type="project" value="UniProtKB-KW"/>
</dbReference>
<dbReference type="SUPFAM" id="SSF49503">
    <property type="entry name" value="Cupredoxins"/>
    <property type="match status" value="2"/>
</dbReference>
<dbReference type="InterPro" id="IPR011706">
    <property type="entry name" value="Cu-oxidase_C"/>
</dbReference>
<dbReference type="PANTHER" id="PTHR11709:SF511">
    <property type="entry name" value="LACCASE"/>
    <property type="match status" value="1"/>
</dbReference>
<evidence type="ECO:0000256" key="2">
    <source>
        <dbReference type="ARBA" id="ARBA00022723"/>
    </source>
</evidence>
<dbReference type="InterPro" id="IPR045087">
    <property type="entry name" value="Cu-oxidase_fam"/>
</dbReference>
<gene>
    <name evidence="6" type="primary">FET3_2</name>
    <name evidence="6" type="ORF">HDU87_006665</name>
</gene>
<evidence type="ECO:0000256" key="1">
    <source>
        <dbReference type="ARBA" id="ARBA00010609"/>
    </source>
</evidence>
<accession>A0AAD5XNS6</accession>
<dbReference type="Gene3D" id="2.60.40.420">
    <property type="entry name" value="Cupredoxins - blue copper proteins"/>
    <property type="match status" value="2"/>
</dbReference>
<protein>
    <submittedName>
        <fullName evidence="6">Ferroxidase fet3</fullName>
    </submittedName>
</protein>
<keyword evidence="7" id="KW-1185">Reference proteome</keyword>